<comment type="caution">
    <text evidence="1">The sequence shown here is derived from an EMBL/GenBank/DDBJ whole genome shotgun (WGS) entry which is preliminary data.</text>
</comment>
<name>A0AAE0TLT6_9PEZI</name>
<evidence type="ECO:0000313" key="2">
    <source>
        <dbReference type="Proteomes" id="UP001274830"/>
    </source>
</evidence>
<sequence>MFADMLPRNRLLTFSCDASYAIDRQAIETLYARQRYLRTFRTDNGDLKRTLGMVDKLVNITQLHMEVYSPETAKTANAILNSAVKLQHLEIRADLKQYCKATQFLVTTVPPWGHAQASKAIINTVFHREVDKPCDIDRLGKKRILRSLQIYDLCSDEAANRLVREVDFARLDSSSLLKCEGMISLLRLVKRTGLPARMNLTELILTQPTEPPGVAEHIDDAIDDFLGSFGGLHTLVIHGPSDENLRPSLEALAAHSSTLRLLYLGCCWVLPDDFDDDDLPFKPYYEVGELGSFLAECANLEQLALDMPEPILEIEEQETQCQCRPFAEALSRAHSLRALRTLTMPNDEDVEDGMPDSSAVRISINASFSMCANAYLTYLANLGALSLVHGGKRADKNHHHGDIPITPRMYGRGTTTNAYGRKSAVALPLSKPSLQEIEPVSSILDIDPSDFRMMRRGMNM</sequence>
<evidence type="ECO:0000313" key="1">
    <source>
        <dbReference type="EMBL" id="KAK3669690.1"/>
    </source>
</evidence>
<dbReference type="EMBL" id="JAUTXT010000075">
    <property type="protein sequence ID" value="KAK3669690.1"/>
    <property type="molecule type" value="Genomic_DNA"/>
</dbReference>
<dbReference type="AlphaFoldDB" id="A0AAE0TLT6"/>
<dbReference type="InterPro" id="IPR032675">
    <property type="entry name" value="LRR_dom_sf"/>
</dbReference>
<proteinExistence type="predicted"/>
<protein>
    <submittedName>
        <fullName evidence="1">Uncharacterized protein</fullName>
    </submittedName>
</protein>
<dbReference type="Gene3D" id="3.80.10.10">
    <property type="entry name" value="Ribonuclease Inhibitor"/>
    <property type="match status" value="1"/>
</dbReference>
<keyword evidence="2" id="KW-1185">Reference proteome</keyword>
<gene>
    <name evidence="1" type="ORF">LTR78_010442</name>
</gene>
<reference evidence="1" key="1">
    <citation type="submission" date="2023-07" db="EMBL/GenBank/DDBJ databases">
        <title>Black Yeasts Isolated from many extreme environments.</title>
        <authorList>
            <person name="Coleine C."/>
            <person name="Stajich J.E."/>
            <person name="Selbmann L."/>
        </authorList>
    </citation>
    <scope>NUCLEOTIDE SEQUENCE</scope>
    <source>
        <strain evidence="1">CCFEE 5485</strain>
    </source>
</reference>
<accession>A0AAE0TLT6</accession>
<organism evidence="1 2">
    <name type="scientific">Recurvomyces mirabilis</name>
    <dbReference type="NCBI Taxonomy" id="574656"/>
    <lineage>
        <taxon>Eukaryota</taxon>
        <taxon>Fungi</taxon>
        <taxon>Dikarya</taxon>
        <taxon>Ascomycota</taxon>
        <taxon>Pezizomycotina</taxon>
        <taxon>Dothideomycetes</taxon>
        <taxon>Dothideomycetidae</taxon>
        <taxon>Mycosphaerellales</taxon>
        <taxon>Teratosphaeriaceae</taxon>
        <taxon>Recurvomyces</taxon>
    </lineage>
</organism>
<dbReference type="Proteomes" id="UP001274830">
    <property type="component" value="Unassembled WGS sequence"/>
</dbReference>